<dbReference type="GO" id="GO:0042597">
    <property type="term" value="C:periplasmic space"/>
    <property type="evidence" value="ECO:0007669"/>
    <property type="project" value="UniProtKB-SubCell"/>
</dbReference>
<sequence length="108" mass="11310">MIAKKFVAQKIATAVFTAATVFTVVGCAGSATKEGTGEYIDDAVITTKVKSSIFNEPTLKATEINVETFKGTVQLSGFVAQPGDITKAGEIARGVKGVQSVKNDIRVK</sequence>
<evidence type="ECO:0000256" key="4">
    <source>
        <dbReference type="ARBA" id="ARBA00022764"/>
    </source>
</evidence>
<keyword evidence="9" id="KW-1185">Reference proteome</keyword>
<evidence type="ECO:0000313" key="8">
    <source>
        <dbReference type="EMBL" id="QBI02811.1"/>
    </source>
</evidence>
<reference evidence="7" key="3">
    <citation type="submission" date="2022-12" db="EMBL/GenBank/DDBJ databases">
        <authorList>
            <person name="Sun Q."/>
            <person name="Kim S."/>
        </authorList>
    </citation>
    <scope>NUCLEOTIDE SEQUENCE</scope>
    <source>
        <strain evidence="7">KCTC 12343</strain>
    </source>
</reference>
<dbReference type="Pfam" id="PF04972">
    <property type="entry name" value="BON"/>
    <property type="match status" value="1"/>
</dbReference>
<feature type="domain" description="BON" evidence="6">
    <location>
        <begin position="41"/>
        <end position="108"/>
    </location>
</feature>
<dbReference type="EMBL" id="CP036401">
    <property type="protein sequence ID" value="QBI02811.1"/>
    <property type="molecule type" value="Genomic_DNA"/>
</dbReference>
<dbReference type="PROSITE" id="PS51257">
    <property type="entry name" value="PROKAR_LIPOPROTEIN"/>
    <property type="match status" value="1"/>
</dbReference>
<gene>
    <name evidence="8" type="ORF">EYF70_19630</name>
    <name evidence="7" type="ORF">GCM10007387_43750</name>
</gene>
<proteinExistence type="predicted"/>
<protein>
    <recommendedName>
        <fullName evidence="5">Osmotically-inducible protein Y</fullName>
    </recommendedName>
</protein>
<dbReference type="RefSeq" id="WP_131146922.1">
    <property type="nucleotide sequence ID" value="NZ_BMWV01000011.1"/>
</dbReference>
<dbReference type="AlphaFoldDB" id="A0A411X1H5"/>
<dbReference type="InterPro" id="IPR007055">
    <property type="entry name" value="BON_dom"/>
</dbReference>
<evidence type="ECO:0000259" key="6">
    <source>
        <dbReference type="PROSITE" id="PS50914"/>
    </source>
</evidence>
<evidence type="ECO:0000256" key="5">
    <source>
        <dbReference type="ARBA" id="ARBA00070588"/>
    </source>
</evidence>
<keyword evidence="3" id="KW-0677">Repeat</keyword>
<name>A0A411X1H5_9BURK</name>
<comment type="subcellular location">
    <subcellularLocation>
        <location evidence="1">Periplasm</location>
    </subcellularLocation>
</comment>
<dbReference type="InterPro" id="IPR051686">
    <property type="entry name" value="Lipoprotein_DolP"/>
</dbReference>
<dbReference type="Gene3D" id="3.30.1340.30">
    <property type="match status" value="1"/>
</dbReference>
<dbReference type="Proteomes" id="UP000292307">
    <property type="component" value="Chromosome"/>
</dbReference>
<accession>A0A411X1H5</accession>
<evidence type="ECO:0000313" key="7">
    <source>
        <dbReference type="EMBL" id="GGY56503.1"/>
    </source>
</evidence>
<dbReference type="PROSITE" id="PS50914">
    <property type="entry name" value="BON"/>
    <property type="match status" value="1"/>
</dbReference>
<dbReference type="OrthoDB" id="7360581at2"/>
<dbReference type="Proteomes" id="UP000628442">
    <property type="component" value="Unassembled WGS sequence"/>
</dbReference>
<organism evidence="7 10">
    <name type="scientific">Pseudoduganella albidiflava</name>
    <dbReference type="NCBI Taxonomy" id="321983"/>
    <lineage>
        <taxon>Bacteria</taxon>
        <taxon>Pseudomonadati</taxon>
        <taxon>Pseudomonadota</taxon>
        <taxon>Betaproteobacteria</taxon>
        <taxon>Burkholderiales</taxon>
        <taxon>Oxalobacteraceae</taxon>
        <taxon>Telluria group</taxon>
        <taxon>Pseudoduganella</taxon>
    </lineage>
</organism>
<reference evidence="7" key="1">
    <citation type="journal article" date="2014" name="Int. J. Syst. Evol. Microbiol.">
        <title>Complete genome sequence of Corynebacterium casei LMG S-19264T (=DSM 44701T), isolated from a smear-ripened cheese.</title>
        <authorList>
            <consortium name="US DOE Joint Genome Institute (JGI-PGF)"/>
            <person name="Walter F."/>
            <person name="Albersmeier A."/>
            <person name="Kalinowski J."/>
            <person name="Ruckert C."/>
        </authorList>
    </citation>
    <scope>NUCLEOTIDE SEQUENCE</scope>
    <source>
        <strain evidence="7">KCTC 12343</strain>
    </source>
</reference>
<dbReference type="PANTHER" id="PTHR34606:SF16">
    <property type="entry name" value="BON DOMAIN-CONTAINING PROTEIN"/>
    <property type="match status" value="1"/>
</dbReference>
<evidence type="ECO:0000313" key="9">
    <source>
        <dbReference type="Proteomes" id="UP000292307"/>
    </source>
</evidence>
<dbReference type="EMBL" id="BMWV01000011">
    <property type="protein sequence ID" value="GGY56503.1"/>
    <property type="molecule type" value="Genomic_DNA"/>
</dbReference>
<evidence type="ECO:0000256" key="1">
    <source>
        <dbReference type="ARBA" id="ARBA00004418"/>
    </source>
</evidence>
<evidence type="ECO:0000256" key="3">
    <source>
        <dbReference type="ARBA" id="ARBA00022737"/>
    </source>
</evidence>
<reference evidence="8 9" key="2">
    <citation type="submission" date="2019-02" db="EMBL/GenBank/DDBJ databases">
        <title>Draft Genome Sequences of Six Type Strains of the Genus Massilia.</title>
        <authorList>
            <person name="Miess H."/>
            <person name="Frediansyhah A."/>
            <person name="Gross H."/>
        </authorList>
    </citation>
    <scope>NUCLEOTIDE SEQUENCE [LARGE SCALE GENOMIC DNA]</scope>
    <source>
        <strain evidence="8 9">DSM 17472</strain>
    </source>
</reference>
<keyword evidence="4" id="KW-0574">Periplasm</keyword>
<evidence type="ECO:0000313" key="10">
    <source>
        <dbReference type="Proteomes" id="UP000628442"/>
    </source>
</evidence>
<dbReference type="PANTHER" id="PTHR34606">
    <property type="entry name" value="BON DOMAIN-CONTAINING PROTEIN"/>
    <property type="match status" value="1"/>
</dbReference>
<keyword evidence="2" id="KW-0732">Signal</keyword>
<evidence type="ECO:0000256" key="2">
    <source>
        <dbReference type="ARBA" id="ARBA00022729"/>
    </source>
</evidence>
<dbReference type="FunFam" id="3.30.1340.30:FF:000001">
    <property type="entry name" value="Molecular chaperone OsmY"/>
    <property type="match status" value="1"/>
</dbReference>